<sequence>MIGVSGKRISIAAIAAALMAPPWTRVNAALGTNDPLACDNFWITITNQTQVDFYKTCPVISSGLFYIDPKFSGPFNAPGIESTSELIAGFYGPKLGDGDDRAENFVTSISMPDLKNTTGGHGVSLGYLEHLTNVSLPRLETTAALFVAGTPGIRNLTLPSLSVATSGVYLDGHFDVIDLPSLKSAAWIKVLSLGNLSCPALATAWATVNLTVGTRLILNTTQKGALLVRTLAQVQAQVQAQAQPKTTNLLQTH</sequence>
<proteinExistence type="predicted"/>
<gene>
    <name evidence="1" type="ORF">NQ176_g9700</name>
</gene>
<organism evidence="1 2">
    <name type="scientific">Zarea fungicola</name>
    <dbReference type="NCBI Taxonomy" id="93591"/>
    <lineage>
        <taxon>Eukaryota</taxon>
        <taxon>Fungi</taxon>
        <taxon>Dikarya</taxon>
        <taxon>Ascomycota</taxon>
        <taxon>Pezizomycotina</taxon>
        <taxon>Sordariomycetes</taxon>
        <taxon>Hypocreomycetidae</taxon>
        <taxon>Hypocreales</taxon>
        <taxon>Cordycipitaceae</taxon>
        <taxon>Zarea</taxon>
    </lineage>
</organism>
<evidence type="ECO:0000313" key="2">
    <source>
        <dbReference type="Proteomes" id="UP001143910"/>
    </source>
</evidence>
<protein>
    <submittedName>
        <fullName evidence="1">Uncharacterized protein</fullName>
    </submittedName>
</protein>
<evidence type="ECO:0000313" key="1">
    <source>
        <dbReference type="EMBL" id="KAJ2967347.1"/>
    </source>
</evidence>
<comment type="caution">
    <text evidence="1">The sequence shown here is derived from an EMBL/GenBank/DDBJ whole genome shotgun (WGS) entry which is preliminary data.</text>
</comment>
<keyword evidence="2" id="KW-1185">Reference proteome</keyword>
<accession>A0ACC1MK06</accession>
<dbReference type="EMBL" id="JANJQO010002319">
    <property type="protein sequence ID" value="KAJ2967347.1"/>
    <property type="molecule type" value="Genomic_DNA"/>
</dbReference>
<reference evidence="1" key="1">
    <citation type="submission" date="2022-08" db="EMBL/GenBank/DDBJ databases">
        <title>Genome Sequence of Lecanicillium fungicola.</title>
        <authorList>
            <person name="Buettner E."/>
        </authorList>
    </citation>
    <scope>NUCLEOTIDE SEQUENCE</scope>
    <source>
        <strain evidence="1">Babe33</strain>
    </source>
</reference>
<name>A0ACC1MK06_9HYPO</name>
<dbReference type="Proteomes" id="UP001143910">
    <property type="component" value="Unassembled WGS sequence"/>
</dbReference>